<evidence type="ECO:0000313" key="2">
    <source>
        <dbReference type="Proteomes" id="UP001429357"/>
    </source>
</evidence>
<protein>
    <recommendedName>
        <fullName evidence="3">CsbD family protein</fullName>
    </recommendedName>
</protein>
<keyword evidence="2" id="KW-1185">Reference proteome</keyword>
<reference evidence="1 2" key="2">
    <citation type="submission" date="2024-02" db="EMBL/GenBank/DDBJ databases">
        <title>The Genome Sequence of Enterococcus diestrammenae JM9A.</title>
        <authorList>
            <person name="Earl A."/>
            <person name="Manson A."/>
            <person name="Gilmore M."/>
            <person name="Sanders J."/>
            <person name="Shea T."/>
            <person name="Howe W."/>
            <person name="Livny J."/>
            <person name="Cuomo C."/>
            <person name="Neafsey D."/>
            <person name="Birren B."/>
        </authorList>
    </citation>
    <scope>NUCLEOTIDE SEQUENCE [LARGE SCALE GENOMIC DNA]</scope>
    <source>
        <strain evidence="1 2">JM9A</strain>
    </source>
</reference>
<evidence type="ECO:0008006" key="3">
    <source>
        <dbReference type="Google" id="ProtNLM"/>
    </source>
</evidence>
<dbReference type="Gene3D" id="1.10.1470.10">
    <property type="entry name" value="YjbJ"/>
    <property type="match status" value="1"/>
</dbReference>
<sequence length="65" mass="7377">MVNKDEIKGKLTEIKGKITNDKSEELKGKAQQEYGKIREQVEEGADVAAKKGDDLVDDWKKEDKK</sequence>
<name>A0ABV0EZP2_9ENTE</name>
<comment type="caution">
    <text evidence="1">The sequence shown here is derived from an EMBL/GenBank/DDBJ whole genome shotgun (WGS) entry which is preliminary data.</text>
</comment>
<gene>
    <name evidence="1" type="ORF">BAU18_000854</name>
</gene>
<proteinExistence type="predicted"/>
<dbReference type="EMBL" id="MAEI02000001">
    <property type="protein sequence ID" value="MEO1781275.1"/>
    <property type="molecule type" value="Genomic_DNA"/>
</dbReference>
<dbReference type="RefSeq" id="WP_161869298.1">
    <property type="nucleotide sequence ID" value="NZ_JAQFAM010000009.1"/>
</dbReference>
<reference evidence="2" key="1">
    <citation type="submission" date="2016-06" db="EMBL/GenBank/DDBJ databases">
        <title>Four novel species of enterococci isolated from chicken manure.</title>
        <authorList>
            <person name="Van Tyne D."/>
        </authorList>
    </citation>
    <scope>NUCLEOTIDE SEQUENCE [LARGE SCALE GENOMIC DNA]</scope>
    <source>
        <strain evidence="2">JM9A</strain>
    </source>
</reference>
<dbReference type="Proteomes" id="UP001429357">
    <property type="component" value="Unassembled WGS sequence"/>
</dbReference>
<dbReference type="SUPFAM" id="SSF69047">
    <property type="entry name" value="Hypothetical protein YjbJ"/>
    <property type="match status" value="1"/>
</dbReference>
<evidence type="ECO:0000313" key="1">
    <source>
        <dbReference type="EMBL" id="MEO1781275.1"/>
    </source>
</evidence>
<organism evidence="1 2">
    <name type="scientific">Enterococcus diestrammenae</name>
    <dbReference type="NCBI Taxonomy" id="1155073"/>
    <lineage>
        <taxon>Bacteria</taxon>
        <taxon>Bacillati</taxon>
        <taxon>Bacillota</taxon>
        <taxon>Bacilli</taxon>
        <taxon>Lactobacillales</taxon>
        <taxon>Enterococcaceae</taxon>
        <taxon>Enterococcus</taxon>
    </lineage>
</organism>
<dbReference type="InterPro" id="IPR036629">
    <property type="entry name" value="YjbJ_sf"/>
</dbReference>
<accession>A0ABV0EZP2</accession>